<dbReference type="EMBL" id="LXQA010628621">
    <property type="protein sequence ID" value="MCI62968.1"/>
    <property type="molecule type" value="Genomic_DNA"/>
</dbReference>
<proteinExistence type="predicted"/>
<keyword evidence="2" id="KW-1185">Reference proteome</keyword>
<sequence length="45" mass="4933">MEATLKLSKSENEQAVDATLFKQVVGSSLRFICNTRPDINYAVGS</sequence>
<protein>
    <submittedName>
        <fullName evidence="1">Uncharacterized protein</fullName>
    </submittedName>
</protein>
<feature type="non-terminal residue" evidence="1">
    <location>
        <position position="45"/>
    </location>
</feature>
<dbReference type="AlphaFoldDB" id="A0A392TPY8"/>
<comment type="caution">
    <text evidence="1">The sequence shown here is derived from an EMBL/GenBank/DDBJ whole genome shotgun (WGS) entry which is preliminary data.</text>
</comment>
<reference evidence="1 2" key="1">
    <citation type="journal article" date="2018" name="Front. Plant Sci.">
        <title>Red Clover (Trifolium pratense) and Zigzag Clover (T. medium) - A Picture of Genomic Similarities and Differences.</title>
        <authorList>
            <person name="Dluhosova J."/>
            <person name="Istvanek J."/>
            <person name="Nedelnik J."/>
            <person name="Repkova J."/>
        </authorList>
    </citation>
    <scope>NUCLEOTIDE SEQUENCE [LARGE SCALE GENOMIC DNA]</scope>
    <source>
        <strain evidence="2">cv. 10/8</strain>
        <tissue evidence="1">Leaf</tissue>
    </source>
</reference>
<dbReference type="Proteomes" id="UP000265520">
    <property type="component" value="Unassembled WGS sequence"/>
</dbReference>
<accession>A0A392TPY8</accession>
<name>A0A392TPY8_9FABA</name>
<evidence type="ECO:0000313" key="2">
    <source>
        <dbReference type="Proteomes" id="UP000265520"/>
    </source>
</evidence>
<organism evidence="1 2">
    <name type="scientific">Trifolium medium</name>
    <dbReference type="NCBI Taxonomy" id="97028"/>
    <lineage>
        <taxon>Eukaryota</taxon>
        <taxon>Viridiplantae</taxon>
        <taxon>Streptophyta</taxon>
        <taxon>Embryophyta</taxon>
        <taxon>Tracheophyta</taxon>
        <taxon>Spermatophyta</taxon>
        <taxon>Magnoliopsida</taxon>
        <taxon>eudicotyledons</taxon>
        <taxon>Gunneridae</taxon>
        <taxon>Pentapetalae</taxon>
        <taxon>rosids</taxon>
        <taxon>fabids</taxon>
        <taxon>Fabales</taxon>
        <taxon>Fabaceae</taxon>
        <taxon>Papilionoideae</taxon>
        <taxon>50 kb inversion clade</taxon>
        <taxon>NPAAA clade</taxon>
        <taxon>Hologalegina</taxon>
        <taxon>IRL clade</taxon>
        <taxon>Trifolieae</taxon>
        <taxon>Trifolium</taxon>
    </lineage>
</organism>
<evidence type="ECO:0000313" key="1">
    <source>
        <dbReference type="EMBL" id="MCI62968.1"/>
    </source>
</evidence>